<dbReference type="Proteomes" id="UP000272942">
    <property type="component" value="Unassembled WGS sequence"/>
</dbReference>
<evidence type="ECO:0000313" key="5">
    <source>
        <dbReference type="WBParaSite" id="ECPE_0000722701-mRNA-1"/>
    </source>
</evidence>
<dbReference type="EMBL" id="UZAN01044296">
    <property type="protein sequence ID" value="VDP80467.1"/>
    <property type="molecule type" value="Genomic_DNA"/>
</dbReference>
<reference evidence="5" key="1">
    <citation type="submission" date="2016-06" db="UniProtKB">
        <authorList>
            <consortium name="WormBaseParasite"/>
        </authorList>
    </citation>
    <scope>IDENTIFICATION</scope>
</reference>
<reference evidence="3 4" key="2">
    <citation type="submission" date="2018-11" db="EMBL/GenBank/DDBJ databases">
        <authorList>
            <consortium name="Pathogen Informatics"/>
        </authorList>
    </citation>
    <scope>NUCLEOTIDE SEQUENCE [LARGE SCALE GENOMIC DNA]</scope>
    <source>
        <strain evidence="3 4">Egypt</strain>
    </source>
</reference>
<dbReference type="WBParaSite" id="ECPE_0000722701-mRNA-1">
    <property type="protein sequence ID" value="ECPE_0000722701-mRNA-1"/>
    <property type="gene ID" value="ECPE_0000722701"/>
</dbReference>
<dbReference type="AlphaFoldDB" id="A0A183AJS6"/>
<evidence type="ECO:0000256" key="1">
    <source>
        <dbReference type="SAM" id="Coils"/>
    </source>
</evidence>
<feature type="coiled-coil region" evidence="1">
    <location>
        <begin position="112"/>
        <end position="283"/>
    </location>
</feature>
<proteinExistence type="predicted"/>
<gene>
    <name evidence="3" type="ORF">ECPE_LOCUS7210</name>
</gene>
<feature type="region of interest" description="Disordered" evidence="2">
    <location>
        <begin position="40"/>
        <end position="59"/>
    </location>
</feature>
<sequence>MYTNDAEDYVHKVCASEKADYSENFDSDSEVLAQFGKSKQDSCSSSVRDRKVEGDQPKSACTIRNEDRKSRPKRSKHSLTSIKAPMIKKTVTTSLNPQISAVDRWEAAQVALAEANSQNALLQRQLKECRLELRTVQRQCKMQSARLNKAIGQEADLPQIIDRLTADIRALQIRLREKTAQCDASHRRISELQHRIYVLEKDREEHQAQTNTDEAMQRRNAARLEETLVELQAEKKKSSMLAHQLEVATRSQKHQNLLAHEQIRQLRRNCRDLENQLSERTQLLQVEF</sequence>
<evidence type="ECO:0000313" key="4">
    <source>
        <dbReference type="Proteomes" id="UP000272942"/>
    </source>
</evidence>
<evidence type="ECO:0000256" key="2">
    <source>
        <dbReference type="SAM" id="MobiDB-lite"/>
    </source>
</evidence>
<name>A0A183AJS6_9TREM</name>
<protein>
    <submittedName>
        <fullName evidence="5">Lebercilin domain-containing protein</fullName>
    </submittedName>
</protein>
<keyword evidence="4" id="KW-1185">Reference proteome</keyword>
<accession>A0A183AJS6</accession>
<dbReference type="OrthoDB" id="6283759at2759"/>
<evidence type="ECO:0000313" key="3">
    <source>
        <dbReference type="EMBL" id="VDP80467.1"/>
    </source>
</evidence>
<feature type="compositionally biased region" description="Basic and acidic residues" evidence="2">
    <location>
        <begin position="47"/>
        <end position="56"/>
    </location>
</feature>
<organism evidence="5">
    <name type="scientific">Echinostoma caproni</name>
    <dbReference type="NCBI Taxonomy" id="27848"/>
    <lineage>
        <taxon>Eukaryota</taxon>
        <taxon>Metazoa</taxon>
        <taxon>Spiralia</taxon>
        <taxon>Lophotrochozoa</taxon>
        <taxon>Platyhelminthes</taxon>
        <taxon>Trematoda</taxon>
        <taxon>Digenea</taxon>
        <taxon>Plagiorchiida</taxon>
        <taxon>Echinostomata</taxon>
        <taxon>Echinostomatoidea</taxon>
        <taxon>Echinostomatidae</taxon>
        <taxon>Echinostoma</taxon>
    </lineage>
</organism>
<keyword evidence="1" id="KW-0175">Coiled coil</keyword>